<dbReference type="SUPFAM" id="SSF50044">
    <property type="entry name" value="SH3-domain"/>
    <property type="match status" value="1"/>
</dbReference>
<dbReference type="GO" id="GO:0030864">
    <property type="term" value="C:cortical actin cytoskeleton"/>
    <property type="evidence" value="ECO:0007669"/>
    <property type="project" value="TreeGrafter"/>
</dbReference>
<dbReference type="AlphaFoldDB" id="A0AAY4E0C8"/>
<evidence type="ECO:0000256" key="4">
    <source>
        <dbReference type="ARBA" id="ARBA00004245"/>
    </source>
</evidence>
<evidence type="ECO:0000256" key="13">
    <source>
        <dbReference type="ARBA" id="ARBA00022475"/>
    </source>
</evidence>
<evidence type="ECO:0000256" key="7">
    <source>
        <dbReference type="ARBA" id="ARBA00004466"/>
    </source>
</evidence>
<keyword evidence="23" id="KW-0168">Coated pit</keyword>
<organism evidence="29 30">
    <name type="scientific">Denticeps clupeoides</name>
    <name type="common">denticle herring</name>
    <dbReference type="NCBI Taxonomy" id="299321"/>
    <lineage>
        <taxon>Eukaryota</taxon>
        <taxon>Metazoa</taxon>
        <taxon>Chordata</taxon>
        <taxon>Craniata</taxon>
        <taxon>Vertebrata</taxon>
        <taxon>Euteleostomi</taxon>
        <taxon>Actinopterygii</taxon>
        <taxon>Neopterygii</taxon>
        <taxon>Teleostei</taxon>
        <taxon>Clupei</taxon>
        <taxon>Clupeiformes</taxon>
        <taxon>Denticipitoidei</taxon>
        <taxon>Denticipitidae</taxon>
        <taxon>Denticeps</taxon>
    </lineage>
</organism>
<evidence type="ECO:0000256" key="26">
    <source>
        <dbReference type="PROSITE-ProRule" id="PRU00192"/>
    </source>
</evidence>
<dbReference type="CDD" id="cd11959">
    <property type="entry name" value="SH3_Cortactin"/>
    <property type="match status" value="1"/>
</dbReference>
<keyword evidence="14" id="KW-0963">Cytoplasm</keyword>
<dbReference type="GO" id="GO:0005884">
    <property type="term" value="C:actin filament"/>
    <property type="evidence" value="ECO:0007669"/>
    <property type="project" value="TreeGrafter"/>
</dbReference>
<feature type="compositionally biased region" description="Polar residues" evidence="27">
    <location>
        <begin position="1"/>
        <end position="12"/>
    </location>
</feature>
<evidence type="ECO:0000256" key="5">
    <source>
        <dbReference type="ARBA" id="ARBA00004246"/>
    </source>
</evidence>
<keyword evidence="19" id="KW-0965">Cell junction</keyword>
<keyword evidence="16" id="KW-0254">Endocytosis</keyword>
<name>A0AAY4E0C8_9TELE</name>
<dbReference type="PANTHER" id="PTHR10829">
    <property type="entry name" value="CORTACTIN AND DREBRIN"/>
    <property type="match status" value="1"/>
</dbReference>
<feature type="compositionally biased region" description="Acidic residues" evidence="27">
    <location>
        <begin position="15"/>
        <end position="25"/>
    </location>
</feature>
<keyword evidence="15" id="KW-0597">Phosphoprotein</keyword>
<keyword evidence="30" id="KW-1185">Reference proteome</keyword>
<protein>
    <recommendedName>
        <fullName evidence="28">SH3 domain-containing protein</fullName>
    </recommendedName>
</protein>
<dbReference type="GeneTree" id="ENSGT00940000158565"/>
<dbReference type="FunFam" id="2.30.30.40:FF:000087">
    <property type="entry name" value="Src substrate cortactin"/>
    <property type="match status" value="1"/>
</dbReference>
<evidence type="ECO:0000256" key="22">
    <source>
        <dbReference type="ARBA" id="ARBA00023136"/>
    </source>
</evidence>
<keyword evidence="12 26" id="KW-0728">SH3 domain</keyword>
<dbReference type="GO" id="GO:0005886">
    <property type="term" value="C:plasma membrane"/>
    <property type="evidence" value="ECO:0007669"/>
    <property type="project" value="UniProtKB-SubCell"/>
</dbReference>
<dbReference type="Pfam" id="PF02218">
    <property type="entry name" value="HS1_rep"/>
    <property type="match status" value="6"/>
</dbReference>
<dbReference type="InterPro" id="IPR001452">
    <property type="entry name" value="SH3_domain"/>
</dbReference>
<keyword evidence="21" id="KW-0175">Coiled coil</keyword>
<keyword evidence="22" id="KW-0472">Membrane</keyword>
<feature type="region of interest" description="Disordered" evidence="27">
    <location>
        <begin position="1"/>
        <end position="25"/>
    </location>
</feature>
<evidence type="ECO:0000256" key="21">
    <source>
        <dbReference type="ARBA" id="ARBA00023054"/>
    </source>
</evidence>
<keyword evidence="25" id="KW-0966">Cell projection</keyword>
<evidence type="ECO:0000256" key="8">
    <source>
        <dbReference type="ARBA" id="ARBA00004510"/>
    </source>
</evidence>
<dbReference type="SMART" id="SM00326">
    <property type="entry name" value="SH3"/>
    <property type="match status" value="1"/>
</dbReference>
<evidence type="ECO:0000256" key="2">
    <source>
        <dbReference type="ARBA" id="ARBA00004236"/>
    </source>
</evidence>
<evidence type="ECO:0000256" key="23">
    <source>
        <dbReference type="ARBA" id="ARBA00023176"/>
    </source>
</evidence>
<evidence type="ECO:0000256" key="27">
    <source>
        <dbReference type="SAM" id="MobiDB-lite"/>
    </source>
</evidence>
<evidence type="ECO:0000256" key="14">
    <source>
        <dbReference type="ARBA" id="ARBA00022490"/>
    </source>
</evidence>
<dbReference type="GO" id="GO:0001726">
    <property type="term" value="C:ruffle"/>
    <property type="evidence" value="ECO:0007669"/>
    <property type="project" value="UniProtKB-SubCell"/>
</dbReference>
<comment type="subcellular location">
    <subcellularLocation>
        <location evidence="5">Cell junction</location>
        <location evidence="5">Focal adhesion</location>
    </subcellularLocation>
    <subcellularLocation>
        <location evidence="2">Cell membrane</location>
    </subcellularLocation>
    <subcellularLocation>
        <location evidence="6">Cell projection</location>
        <location evidence="6">Dendrite</location>
    </subcellularLocation>
    <subcellularLocation>
        <location evidence="10">Cell projection</location>
        <location evidence="10">Dendritic spine</location>
    </subcellularLocation>
    <subcellularLocation>
        <location evidence="8">Cell projection</location>
        <location evidence="8">Lamellipodium</location>
    </subcellularLocation>
    <subcellularLocation>
        <location evidence="1">Cell projection</location>
        <location evidence="1">Podosome</location>
    </subcellularLocation>
    <subcellularLocation>
        <location evidence="7">Cell projection</location>
        <location evidence="7">Ruffle</location>
    </subcellularLocation>
    <subcellularLocation>
        <location evidence="9">Cytoplasm</location>
        <location evidence="9">Cell cortex</location>
    </subcellularLocation>
    <subcellularLocation>
        <location evidence="4">Cytoplasm</location>
        <location evidence="4">Cytoskeleton</location>
    </subcellularLocation>
    <subcellularLocation>
        <location evidence="3">Endoplasmic reticulum</location>
    </subcellularLocation>
    <subcellularLocation>
        <location evidence="11">Membrane</location>
        <location evidence="11">Clathrin-coated pit</location>
    </subcellularLocation>
</comment>
<dbReference type="Proteomes" id="UP000694580">
    <property type="component" value="Chromosome 16"/>
</dbReference>
<evidence type="ECO:0000256" key="17">
    <source>
        <dbReference type="ARBA" id="ARBA00022737"/>
    </source>
</evidence>
<dbReference type="GO" id="GO:0006897">
    <property type="term" value="P:endocytosis"/>
    <property type="evidence" value="ECO:0007669"/>
    <property type="project" value="UniProtKB-KW"/>
</dbReference>
<evidence type="ECO:0000313" key="30">
    <source>
        <dbReference type="Proteomes" id="UP000694580"/>
    </source>
</evidence>
<evidence type="ECO:0000256" key="11">
    <source>
        <dbReference type="ARBA" id="ARBA00004600"/>
    </source>
</evidence>
<dbReference type="GO" id="GO:0005905">
    <property type="term" value="C:clathrin-coated pit"/>
    <property type="evidence" value="ECO:0007669"/>
    <property type="project" value="UniProtKB-SubCell"/>
</dbReference>
<keyword evidence="18" id="KW-0256">Endoplasmic reticulum</keyword>
<evidence type="ECO:0000256" key="18">
    <source>
        <dbReference type="ARBA" id="ARBA00022824"/>
    </source>
</evidence>
<dbReference type="GO" id="GO:0002102">
    <property type="term" value="C:podosome"/>
    <property type="evidence" value="ECO:0007669"/>
    <property type="project" value="UniProtKB-SubCell"/>
</dbReference>
<accession>A0AAY4E0C8</accession>
<dbReference type="PROSITE" id="PS51090">
    <property type="entry name" value="CORTACTIN"/>
    <property type="match status" value="6"/>
</dbReference>
<dbReference type="GO" id="GO:0030833">
    <property type="term" value="P:regulation of actin filament polymerization"/>
    <property type="evidence" value="ECO:0007669"/>
    <property type="project" value="TreeGrafter"/>
</dbReference>
<keyword evidence="13" id="KW-1003">Cell membrane</keyword>
<feature type="domain" description="SH3" evidence="28">
    <location>
        <begin position="373"/>
        <end position="431"/>
    </location>
</feature>
<evidence type="ECO:0000313" key="29">
    <source>
        <dbReference type="Ensembl" id="ENSDCDP00010050276.1"/>
    </source>
</evidence>
<keyword evidence="17" id="KW-0677">Repeat</keyword>
<feature type="region of interest" description="Disordered" evidence="27">
    <location>
        <begin position="299"/>
        <end position="335"/>
    </location>
</feature>
<evidence type="ECO:0000256" key="10">
    <source>
        <dbReference type="ARBA" id="ARBA00004552"/>
    </source>
</evidence>
<evidence type="ECO:0000256" key="9">
    <source>
        <dbReference type="ARBA" id="ARBA00004544"/>
    </source>
</evidence>
<dbReference type="InterPro" id="IPR035716">
    <property type="entry name" value="Cortactin_SH3"/>
</dbReference>
<dbReference type="GO" id="GO:0030027">
    <property type="term" value="C:lamellipodium"/>
    <property type="evidence" value="ECO:0007669"/>
    <property type="project" value="UniProtKB-SubCell"/>
</dbReference>
<dbReference type="Gene3D" id="2.30.30.40">
    <property type="entry name" value="SH3 Domains"/>
    <property type="match status" value="1"/>
</dbReference>
<reference evidence="29" key="2">
    <citation type="submission" date="2025-08" db="UniProtKB">
        <authorList>
            <consortium name="Ensembl"/>
        </authorList>
    </citation>
    <scope>IDENTIFICATION</scope>
</reference>
<evidence type="ECO:0000256" key="15">
    <source>
        <dbReference type="ARBA" id="ARBA00022553"/>
    </source>
</evidence>
<evidence type="ECO:0000256" key="19">
    <source>
        <dbReference type="ARBA" id="ARBA00022949"/>
    </source>
</evidence>
<evidence type="ECO:0000256" key="3">
    <source>
        <dbReference type="ARBA" id="ARBA00004240"/>
    </source>
</evidence>
<dbReference type="InterPro" id="IPR036028">
    <property type="entry name" value="SH3-like_dom_sf"/>
</dbReference>
<dbReference type="Pfam" id="PF00018">
    <property type="entry name" value="SH3_1"/>
    <property type="match status" value="1"/>
</dbReference>
<dbReference type="GO" id="GO:0030427">
    <property type="term" value="C:site of polarized growth"/>
    <property type="evidence" value="ECO:0007669"/>
    <property type="project" value="TreeGrafter"/>
</dbReference>
<evidence type="ECO:0000256" key="25">
    <source>
        <dbReference type="ARBA" id="ARBA00023273"/>
    </source>
</evidence>
<evidence type="ECO:0000256" key="24">
    <source>
        <dbReference type="ARBA" id="ARBA00023212"/>
    </source>
</evidence>
<sequence length="431" mass="48376">MWKATAGQSVSLSVDEGEDWETDPDFVNDVSEKEQRWGAKTVEGSGHQEHINIHHLREKVSTEHSDLKMKELDDMPKASHGYGGKFGIQQDRMDKSAVGHDYQSKLSKHCSQTDTSKGFGGKFGVQADRVDQSAVGFEYAGKTEKHASQKDYSTGFGGRYGVQADRVDQSALGFDYQGKTDKHESQKDYAKGFGGKFGVETDKVDKSAVGFEYQGKTEKHESQKDYVKGFGGKFGVQSDRQDKSAVGWDHQEKLQLHESQKDYSKGFGGKYGVQKDRMDKVMRLKFTAGASTGSIKARFENIAKQKEEEDRKRADEERTRRQTKEKQEQDEARRKIEVNPLRSRSAVLLFSVKTAPRAPVMAAHSQGYDYGEDLGVTAVALYDYQAAGDDEISFDPDDIITNIEMIDEGWWRGVCRGAYGLFPANYVEVRQ</sequence>
<reference evidence="29" key="3">
    <citation type="submission" date="2025-09" db="UniProtKB">
        <authorList>
            <consortium name="Ensembl"/>
        </authorList>
    </citation>
    <scope>IDENTIFICATION</scope>
</reference>
<dbReference type="Ensembl" id="ENSDCDT00010060698.1">
    <property type="protein sequence ID" value="ENSDCDP00010050276.1"/>
    <property type="gene ID" value="ENSDCDG00010029806.1"/>
</dbReference>
<evidence type="ECO:0000259" key="28">
    <source>
        <dbReference type="PROSITE" id="PS50002"/>
    </source>
</evidence>
<evidence type="ECO:0000256" key="20">
    <source>
        <dbReference type="ARBA" id="ARBA00023018"/>
    </source>
</evidence>
<dbReference type="GO" id="GO:0005783">
    <property type="term" value="C:endoplasmic reticulum"/>
    <property type="evidence" value="ECO:0007669"/>
    <property type="project" value="UniProtKB-SubCell"/>
</dbReference>
<dbReference type="PRINTS" id="PR00499">
    <property type="entry name" value="P67PHOX"/>
</dbReference>
<keyword evidence="24" id="KW-0206">Cytoskeleton</keyword>
<evidence type="ECO:0000256" key="6">
    <source>
        <dbReference type="ARBA" id="ARBA00004279"/>
    </source>
</evidence>
<dbReference type="GO" id="GO:0016477">
    <property type="term" value="P:cell migration"/>
    <property type="evidence" value="ECO:0007669"/>
    <property type="project" value="TreeGrafter"/>
</dbReference>
<reference evidence="29 30" key="1">
    <citation type="submission" date="2020-06" db="EMBL/GenBank/DDBJ databases">
        <authorList>
            <consortium name="Wellcome Sanger Institute Data Sharing"/>
        </authorList>
    </citation>
    <scope>NUCLEOTIDE SEQUENCE [LARGE SCALE GENOMIC DNA]</scope>
</reference>
<proteinExistence type="predicted"/>
<evidence type="ECO:0000256" key="16">
    <source>
        <dbReference type="ARBA" id="ARBA00022583"/>
    </source>
</evidence>
<evidence type="ECO:0000256" key="1">
    <source>
        <dbReference type="ARBA" id="ARBA00004188"/>
    </source>
</evidence>
<dbReference type="GO" id="GO:0005925">
    <property type="term" value="C:focal adhesion"/>
    <property type="evidence" value="ECO:0007669"/>
    <property type="project" value="UniProtKB-SubCell"/>
</dbReference>
<keyword evidence="20" id="KW-0770">Synapse</keyword>
<dbReference type="PRINTS" id="PR00452">
    <property type="entry name" value="SH3DOMAIN"/>
</dbReference>
<dbReference type="GO" id="GO:0043197">
    <property type="term" value="C:dendritic spine"/>
    <property type="evidence" value="ECO:0007669"/>
    <property type="project" value="UniProtKB-SubCell"/>
</dbReference>
<dbReference type="GO" id="GO:0051015">
    <property type="term" value="F:actin filament binding"/>
    <property type="evidence" value="ECO:0007669"/>
    <property type="project" value="TreeGrafter"/>
</dbReference>
<dbReference type="PROSITE" id="PS50002">
    <property type="entry name" value="SH3"/>
    <property type="match status" value="1"/>
</dbReference>
<dbReference type="InterPro" id="IPR003134">
    <property type="entry name" value="Hs1_Cortactin"/>
</dbReference>
<evidence type="ECO:0000256" key="12">
    <source>
        <dbReference type="ARBA" id="ARBA00022443"/>
    </source>
</evidence>
<gene>
    <name evidence="29" type="primary">CTTN</name>
</gene>
<dbReference type="PANTHER" id="PTHR10829:SF15">
    <property type="entry name" value="SRC SUBSTRATE CORTACTIN"/>
    <property type="match status" value="1"/>
</dbReference>